<sequence>MFGRMFGPMFGRMLRGGLLAALLAGPAAPAAAQSGVINPCAFSERDSACRVEDGEYRVLLPQGLGPFPALVYLYGSLGESRRITDSRQFREEIVRRGYALIVPQALDITYLGSLRGTGWGRRIRAARHPRDDVDFLRRVVFDARRRVNIDPGRIIWAGHSDGGYMVFEMACHHPEMGVAFASHAASYGGMLPRACRRPVRLLHTHSPDDRIVPFAGERRQGPIVDSADLGEALGLIARTNRCRRGPEPAGRFFGFERQTWSDCEHGSALDLLIHDRGHGWPAAWLPAVLDWYDSVSFRPAVSRTIRVGEPAPGTRRKVPGASGGFFKSVPK</sequence>
<protein>
    <recommendedName>
        <fullName evidence="7">Polyhydroxybutyrate depolymerase</fullName>
    </recommendedName>
</protein>
<gene>
    <name evidence="5" type="ORF">LNKW23_00390</name>
</gene>
<reference evidence="5 6" key="1">
    <citation type="submission" date="2023-04" db="EMBL/GenBank/DDBJ databases">
        <title>Marinoamorphus aggregata gen. nov., sp. Nov., isolate from tissue of brittle star Ophioplocus japonicus.</title>
        <authorList>
            <person name="Kawano K."/>
            <person name="Sawayama S."/>
            <person name="Nakagawa S."/>
        </authorList>
    </citation>
    <scope>NUCLEOTIDE SEQUENCE [LARGE SCALE GENOMIC DNA]</scope>
    <source>
        <strain evidence="5 6">NKW23</strain>
    </source>
</reference>
<dbReference type="PANTHER" id="PTHR43037">
    <property type="entry name" value="UNNAMED PRODUCT-RELATED"/>
    <property type="match status" value="1"/>
</dbReference>
<organism evidence="5 6">
    <name type="scientific">Paralimibaculum aggregatum</name>
    <dbReference type="NCBI Taxonomy" id="3036245"/>
    <lineage>
        <taxon>Bacteria</taxon>
        <taxon>Pseudomonadati</taxon>
        <taxon>Pseudomonadota</taxon>
        <taxon>Alphaproteobacteria</taxon>
        <taxon>Rhodobacterales</taxon>
        <taxon>Paracoccaceae</taxon>
        <taxon>Paralimibaculum</taxon>
    </lineage>
</organism>
<dbReference type="InterPro" id="IPR050955">
    <property type="entry name" value="Plant_Biomass_Hydrol_Est"/>
</dbReference>
<name>A0ABQ6LGM1_9RHOB</name>
<feature type="region of interest" description="Disordered" evidence="3">
    <location>
        <begin position="312"/>
        <end position="331"/>
    </location>
</feature>
<keyword evidence="2" id="KW-0378">Hydrolase</keyword>
<dbReference type="PANTHER" id="PTHR43037:SF5">
    <property type="entry name" value="FERULOYL ESTERASE"/>
    <property type="match status" value="1"/>
</dbReference>
<evidence type="ECO:0000256" key="2">
    <source>
        <dbReference type="ARBA" id="ARBA00022801"/>
    </source>
</evidence>
<evidence type="ECO:0008006" key="7">
    <source>
        <dbReference type="Google" id="ProtNLM"/>
    </source>
</evidence>
<dbReference type="InterPro" id="IPR029058">
    <property type="entry name" value="AB_hydrolase_fold"/>
</dbReference>
<feature type="signal peptide" evidence="4">
    <location>
        <begin position="1"/>
        <end position="32"/>
    </location>
</feature>
<dbReference type="EMBL" id="BSYI01000001">
    <property type="protein sequence ID" value="GMG80827.1"/>
    <property type="molecule type" value="Genomic_DNA"/>
</dbReference>
<evidence type="ECO:0000256" key="4">
    <source>
        <dbReference type="SAM" id="SignalP"/>
    </source>
</evidence>
<evidence type="ECO:0000313" key="6">
    <source>
        <dbReference type="Proteomes" id="UP001239909"/>
    </source>
</evidence>
<evidence type="ECO:0000256" key="1">
    <source>
        <dbReference type="ARBA" id="ARBA00022729"/>
    </source>
</evidence>
<proteinExistence type="predicted"/>
<dbReference type="Gene3D" id="3.40.50.1820">
    <property type="entry name" value="alpha/beta hydrolase"/>
    <property type="match status" value="1"/>
</dbReference>
<accession>A0ABQ6LGM1</accession>
<evidence type="ECO:0000313" key="5">
    <source>
        <dbReference type="EMBL" id="GMG80827.1"/>
    </source>
</evidence>
<dbReference type="Proteomes" id="UP001239909">
    <property type="component" value="Unassembled WGS sequence"/>
</dbReference>
<feature type="chain" id="PRO_5045555203" description="Polyhydroxybutyrate depolymerase" evidence="4">
    <location>
        <begin position="33"/>
        <end position="331"/>
    </location>
</feature>
<comment type="caution">
    <text evidence="5">The sequence shown here is derived from an EMBL/GenBank/DDBJ whole genome shotgun (WGS) entry which is preliminary data.</text>
</comment>
<keyword evidence="1 4" id="KW-0732">Signal</keyword>
<dbReference type="SUPFAM" id="SSF53474">
    <property type="entry name" value="alpha/beta-Hydrolases"/>
    <property type="match status" value="1"/>
</dbReference>
<keyword evidence="6" id="KW-1185">Reference proteome</keyword>
<evidence type="ECO:0000256" key="3">
    <source>
        <dbReference type="SAM" id="MobiDB-lite"/>
    </source>
</evidence>